<evidence type="ECO:0000259" key="3">
    <source>
        <dbReference type="Pfam" id="PF04548"/>
    </source>
</evidence>
<dbReference type="Gene3D" id="3.80.10.10">
    <property type="entry name" value="Ribonuclease Inhibitor"/>
    <property type="match status" value="1"/>
</dbReference>
<evidence type="ECO:0000256" key="1">
    <source>
        <dbReference type="ARBA" id="ARBA00022741"/>
    </source>
</evidence>
<dbReference type="Proteomes" id="UP000232688">
    <property type="component" value="Unassembled WGS sequence"/>
</dbReference>
<protein>
    <recommendedName>
        <fullName evidence="3">AIG1-type G domain-containing protein</fullName>
    </recommendedName>
</protein>
<gene>
    <name evidence="5" type="ORF">RhiirA1_507140</name>
    <name evidence="4" type="ORF">RhiirA5_448815</name>
</gene>
<reference evidence="5 6" key="3">
    <citation type="submission" date="2017-10" db="EMBL/GenBank/DDBJ databases">
        <title>Extensive intraspecific genome diversity in a model arbuscular mycorrhizal fungus.</title>
        <authorList>
            <person name="Chen E.C.H."/>
            <person name="Morin E."/>
            <person name="Baudet D."/>
            <person name="Noel J."/>
            <person name="Ndikumana S."/>
            <person name="Charron P."/>
            <person name="St-Onge C."/>
            <person name="Giorgi J."/>
            <person name="Grigoriev I.V."/>
            <person name="Roux C."/>
            <person name="Martin F.M."/>
            <person name="Corradi N."/>
        </authorList>
    </citation>
    <scope>NUCLEOTIDE SEQUENCE [LARGE SCALE GENOMIC DNA]</scope>
    <source>
        <strain evidence="5 6">A1</strain>
    </source>
</reference>
<dbReference type="GO" id="GO:0005525">
    <property type="term" value="F:GTP binding"/>
    <property type="evidence" value="ECO:0007669"/>
    <property type="project" value="UniProtKB-KW"/>
</dbReference>
<reference evidence="4 7" key="1">
    <citation type="submission" date="2016-04" db="EMBL/GenBank/DDBJ databases">
        <title>Genome analyses suggest a sexual origin of heterokaryosis in a supposedly ancient asexual fungus.</title>
        <authorList>
            <person name="Ropars J."/>
            <person name="Sedzielewska K."/>
            <person name="Noel J."/>
            <person name="Charron P."/>
            <person name="Farinelli L."/>
            <person name="Marton T."/>
            <person name="Kruger M."/>
            <person name="Pelin A."/>
            <person name="Brachmann A."/>
            <person name="Corradi N."/>
        </authorList>
    </citation>
    <scope>NUCLEOTIDE SEQUENCE [LARGE SCALE GENOMIC DNA]</scope>
    <source>
        <strain evidence="4 7">A5</strain>
    </source>
</reference>
<evidence type="ECO:0000313" key="7">
    <source>
        <dbReference type="Proteomes" id="UP000232722"/>
    </source>
</evidence>
<evidence type="ECO:0000313" key="5">
    <source>
        <dbReference type="EMBL" id="PKC68435.1"/>
    </source>
</evidence>
<dbReference type="InterPro" id="IPR045058">
    <property type="entry name" value="GIMA/IAN/Toc"/>
</dbReference>
<dbReference type="Pfam" id="PF04548">
    <property type="entry name" value="AIG1"/>
    <property type="match status" value="1"/>
</dbReference>
<dbReference type="SUPFAM" id="SSF52540">
    <property type="entry name" value="P-loop containing nucleoside triphosphate hydrolases"/>
    <property type="match status" value="1"/>
</dbReference>
<accession>A0A2N0RYP8</accession>
<keyword evidence="1" id="KW-0547">Nucleotide-binding</keyword>
<reference evidence="5 6" key="4">
    <citation type="submission" date="2017-10" db="EMBL/GenBank/DDBJ databases">
        <title>Genome analyses suggest a sexual origin of heterokaryosis in a supposedly ancient asexual fungus.</title>
        <authorList>
            <person name="Corradi N."/>
            <person name="Sedzielewska K."/>
            <person name="Noel J."/>
            <person name="Charron P."/>
            <person name="Farinelli L."/>
            <person name="Marton T."/>
            <person name="Kruger M."/>
            <person name="Pelin A."/>
            <person name="Brachmann A."/>
            <person name="Corradi N."/>
        </authorList>
    </citation>
    <scope>NUCLEOTIDE SEQUENCE [LARGE SCALE GENOMIC DNA]</scope>
    <source>
        <strain evidence="5 6">A1</strain>
    </source>
</reference>
<dbReference type="VEuPathDB" id="FungiDB:FUN_001846"/>
<dbReference type="SUPFAM" id="SSF52058">
    <property type="entry name" value="L domain-like"/>
    <property type="match status" value="1"/>
</dbReference>
<sequence>MSKKQEKFNIQYSNEKEIDIVGSNSIFDFFKSEFTTLEGSIEIEGFKNLEKVNLKDLNLNNLKINNCSQLNRVYLSELTKLTKLSVRDCPKLTPDDCSLIGLTSLKSLKIINCSQFNKIFNLSLFPRLESLSIIESSNLITFDCSPSGLTDLKINYCSQLNQITGLSKLPKLESLSVRNCQKLTKLDYSSTKSLTESDHIELNSSNTSIEDFLYPNITKLICINNEKLNKLDLSNCSKLDFLDCTGSKLTSVDLSYCPKSIKVEPSNLIITRKKENIRNIFLIGRTGGGRSALANVLSDTSNFKEGAYTVSQTINAQKIDFNWNGKIFRVVDTIGVEHTKLSTKDTLLKIAEGIPLMPEGINHVLYVTGEGFTEEEINTFIMIRDSIFKSDILDYVTIVRTRFSDFRNKSECEKDLKIMREENELIAEIVDSCNGVIHVNIPQIDIAKNDDDYEDRILVNKNARKKSREKTLTYLEEIYKDKRFKSENLEVLCNKIGEYIRSDNLHELEIEKGEHCLIL</sequence>
<dbReference type="InterPro" id="IPR032675">
    <property type="entry name" value="LRR_dom_sf"/>
</dbReference>
<dbReference type="EMBL" id="LLXH01000332">
    <property type="protein sequence ID" value="PKC68435.1"/>
    <property type="molecule type" value="Genomic_DNA"/>
</dbReference>
<dbReference type="EMBL" id="LLXJ01001010">
    <property type="protein sequence ID" value="PKC04434.1"/>
    <property type="molecule type" value="Genomic_DNA"/>
</dbReference>
<evidence type="ECO:0000313" key="4">
    <source>
        <dbReference type="EMBL" id="PKC04434.1"/>
    </source>
</evidence>
<dbReference type="AlphaFoldDB" id="A0A2N0RYP8"/>
<name>A0A2N0RYP8_9GLOM</name>
<evidence type="ECO:0000313" key="6">
    <source>
        <dbReference type="Proteomes" id="UP000232688"/>
    </source>
</evidence>
<dbReference type="InterPro" id="IPR006703">
    <property type="entry name" value="G_AIG1"/>
</dbReference>
<dbReference type="Gene3D" id="3.40.50.300">
    <property type="entry name" value="P-loop containing nucleotide triphosphate hydrolases"/>
    <property type="match status" value="1"/>
</dbReference>
<feature type="domain" description="AIG1-type G" evidence="3">
    <location>
        <begin position="279"/>
        <end position="435"/>
    </location>
</feature>
<keyword evidence="2" id="KW-0342">GTP-binding</keyword>
<dbReference type="Proteomes" id="UP000232722">
    <property type="component" value="Unassembled WGS sequence"/>
</dbReference>
<dbReference type="PANTHER" id="PTHR10903">
    <property type="entry name" value="GTPASE, IMAP FAMILY MEMBER-RELATED"/>
    <property type="match status" value="1"/>
</dbReference>
<dbReference type="VEuPathDB" id="FungiDB:RhiirA1_507140"/>
<proteinExistence type="predicted"/>
<dbReference type="VEuPathDB" id="FungiDB:RhiirFUN_026077"/>
<evidence type="ECO:0000256" key="2">
    <source>
        <dbReference type="ARBA" id="ARBA00023134"/>
    </source>
</evidence>
<reference evidence="4 7" key="2">
    <citation type="submission" date="2017-09" db="EMBL/GenBank/DDBJ databases">
        <title>Extensive intraspecific genome diversity in a model arbuscular mycorrhizal fungus.</title>
        <authorList>
            <person name="Chen E.C."/>
            <person name="Morin E."/>
            <person name="Beaudet D."/>
            <person name="Noel J."/>
            <person name="Ndikumana S."/>
            <person name="Charron P."/>
            <person name="St-Onge C."/>
            <person name="Giorgi J."/>
            <person name="Grigoriev I.V."/>
            <person name="Roux C."/>
            <person name="Martin F.M."/>
            <person name="Corradi N."/>
        </authorList>
    </citation>
    <scope>NUCLEOTIDE SEQUENCE [LARGE SCALE GENOMIC DNA]</scope>
    <source>
        <strain evidence="4 7">A5</strain>
    </source>
</reference>
<dbReference type="InterPro" id="IPR027417">
    <property type="entry name" value="P-loop_NTPase"/>
</dbReference>
<comment type="caution">
    <text evidence="5">The sequence shown here is derived from an EMBL/GenBank/DDBJ whole genome shotgun (WGS) entry which is preliminary data.</text>
</comment>
<dbReference type="PANTHER" id="PTHR10903:SF184">
    <property type="entry name" value="GTP-BINDING PROTEIN A"/>
    <property type="match status" value="1"/>
</dbReference>
<organism evidence="5 6">
    <name type="scientific">Rhizophagus irregularis</name>
    <dbReference type="NCBI Taxonomy" id="588596"/>
    <lineage>
        <taxon>Eukaryota</taxon>
        <taxon>Fungi</taxon>
        <taxon>Fungi incertae sedis</taxon>
        <taxon>Mucoromycota</taxon>
        <taxon>Glomeromycotina</taxon>
        <taxon>Glomeromycetes</taxon>
        <taxon>Glomerales</taxon>
        <taxon>Glomeraceae</taxon>
        <taxon>Rhizophagus</taxon>
    </lineage>
</organism>